<sequence>MESNMELRFGKDYHEHFDPKVYLNHYWSGVSAEKVDHNHFIMRNFHDAWSKMPKKNLRILEFGGGAKICNLISGEPYAEEIIFSEYSERNRQALEAWRQKSADAHDWSTYFKFVVEYLEGKGSEEVCIREAELRKKITHILPCDIGWEDPVKWPSSWSSQSAMFDVITISLCLEVAVTSDEGYRHAIAKLRRYLKPGGFVLMLGVSWRELLHGRPRKILYFFR</sequence>
<evidence type="ECO:0000256" key="2">
    <source>
        <dbReference type="ARBA" id="ARBA00022603"/>
    </source>
</evidence>
<dbReference type="OrthoDB" id="5945614at2759"/>
<keyword evidence="2" id="KW-0489">Methyltransferase</keyword>
<reference evidence="5" key="1">
    <citation type="submission" date="2023-01" db="EMBL/GenBank/DDBJ databases">
        <title>Genome assembly of the deep-sea coral Lophelia pertusa.</title>
        <authorList>
            <person name="Herrera S."/>
            <person name="Cordes E."/>
        </authorList>
    </citation>
    <scope>NUCLEOTIDE SEQUENCE</scope>
    <source>
        <strain evidence="5">USNM1676648</strain>
        <tissue evidence="5">Polyp</tissue>
    </source>
</reference>
<dbReference type="GO" id="GO:0008170">
    <property type="term" value="F:N-methyltransferase activity"/>
    <property type="evidence" value="ECO:0007669"/>
    <property type="project" value="TreeGrafter"/>
</dbReference>
<keyword evidence="4" id="KW-0949">S-adenosyl-L-methionine</keyword>
<keyword evidence="3" id="KW-0808">Transferase</keyword>
<protein>
    <submittedName>
        <fullName evidence="5">Uncharacterized protein</fullName>
    </submittedName>
</protein>
<dbReference type="PANTHER" id="PTHR10867:SF17">
    <property type="entry name" value="NICOTINAMIDE N-METHYLTRANSFERASE"/>
    <property type="match status" value="1"/>
</dbReference>
<keyword evidence="6" id="KW-1185">Reference proteome</keyword>
<dbReference type="PROSITE" id="PS51681">
    <property type="entry name" value="SAM_MT_NNMT_PNMT_TEMT"/>
    <property type="match status" value="1"/>
</dbReference>
<proteinExistence type="inferred from homology"/>
<dbReference type="EMBL" id="MU827876">
    <property type="protein sequence ID" value="KAJ7315644.1"/>
    <property type="molecule type" value="Genomic_DNA"/>
</dbReference>
<dbReference type="AlphaFoldDB" id="A0A9X0CCI1"/>
<evidence type="ECO:0000256" key="1">
    <source>
        <dbReference type="ARBA" id="ARBA00007996"/>
    </source>
</evidence>
<dbReference type="GO" id="GO:0005829">
    <property type="term" value="C:cytosol"/>
    <property type="evidence" value="ECO:0007669"/>
    <property type="project" value="TreeGrafter"/>
</dbReference>
<gene>
    <name evidence="5" type="ORF">OS493_038477</name>
</gene>
<dbReference type="Gene3D" id="3.40.50.150">
    <property type="entry name" value="Vaccinia Virus protein VP39"/>
    <property type="match status" value="1"/>
</dbReference>
<accession>A0A9X0CCI1</accession>
<name>A0A9X0CCI1_9CNID</name>
<dbReference type="PANTHER" id="PTHR10867">
    <property type="entry name" value="NNMT/PNMT/TEMT FAMILY MEMBER"/>
    <property type="match status" value="1"/>
</dbReference>
<dbReference type="InterPro" id="IPR029063">
    <property type="entry name" value="SAM-dependent_MTases_sf"/>
</dbReference>
<evidence type="ECO:0000313" key="6">
    <source>
        <dbReference type="Proteomes" id="UP001163046"/>
    </source>
</evidence>
<evidence type="ECO:0000256" key="3">
    <source>
        <dbReference type="ARBA" id="ARBA00022679"/>
    </source>
</evidence>
<dbReference type="SUPFAM" id="SSF53335">
    <property type="entry name" value="S-adenosyl-L-methionine-dependent methyltransferases"/>
    <property type="match status" value="1"/>
</dbReference>
<evidence type="ECO:0000313" key="5">
    <source>
        <dbReference type="EMBL" id="KAJ7315644.1"/>
    </source>
</evidence>
<dbReference type="InterPro" id="IPR000940">
    <property type="entry name" value="NNMT_TEMT_trans"/>
</dbReference>
<comment type="similarity">
    <text evidence="1">Belongs to the class I-like SAM-binding methyltransferase superfamily. NNMT/PNMT/TEMT family.</text>
</comment>
<dbReference type="GO" id="GO:0032259">
    <property type="term" value="P:methylation"/>
    <property type="evidence" value="ECO:0007669"/>
    <property type="project" value="UniProtKB-KW"/>
</dbReference>
<organism evidence="5 6">
    <name type="scientific">Desmophyllum pertusum</name>
    <dbReference type="NCBI Taxonomy" id="174260"/>
    <lineage>
        <taxon>Eukaryota</taxon>
        <taxon>Metazoa</taxon>
        <taxon>Cnidaria</taxon>
        <taxon>Anthozoa</taxon>
        <taxon>Hexacorallia</taxon>
        <taxon>Scleractinia</taxon>
        <taxon>Caryophylliina</taxon>
        <taxon>Caryophylliidae</taxon>
        <taxon>Desmophyllum</taxon>
    </lineage>
</organism>
<comment type="caution">
    <text evidence="5">The sequence shown here is derived from an EMBL/GenBank/DDBJ whole genome shotgun (WGS) entry which is preliminary data.</text>
</comment>
<evidence type="ECO:0000256" key="4">
    <source>
        <dbReference type="ARBA" id="ARBA00022691"/>
    </source>
</evidence>
<dbReference type="Pfam" id="PF01234">
    <property type="entry name" value="NNMT_PNMT_TEMT"/>
    <property type="match status" value="1"/>
</dbReference>
<dbReference type="Proteomes" id="UP001163046">
    <property type="component" value="Unassembled WGS sequence"/>
</dbReference>